<dbReference type="Proteomes" id="UP000284120">
    <property type="component" value="Unassembled WGS sequence"/>
</dbReference>
<keyword evidence="1" id="KW-0812">Transmembrane</keyword>
<keyword evidence="1" id="KW-1133">Transmembrane helix</keyword>
<organism evidence="2 3">
    <name type="scientific">Pedobacter chitinilyticus</name>
    <dbReference type="NCBI Taxonomy" id="2233776"/>
    <lineage>
        <taxon>Bacteria</taxon>
        <taxon>Pseudomonadati</taxon>
        <taxon>Bacteroidota</taxon>
        <taxon>Sphingobacteriia</taxon>
        <taxon>Sphingobacteriales</taxon>
        <taxon>Sphingobacteriaceae</taxon>
        <taxon>Pedobacter</taxon>
    </lineage>
</organism>
<dbReference type="EMBL" id="SAYW01000005">
    <property type="protein sequence ID" value="RWU05671.1"/>
    <property type="molecule type" value="Genomic_DNA"/>
</dbReference>
<dbReference type="AlphaFoldDB" id="A0A3S4RPA1"/>
<proteinExistence type="predicted"/>
<keyword evidence="3" id="KW-1185">Reference proteome</keyword>
<name>A0A3S4RPA1_9SPHI</name>
<feature type="transmembrane region" description="Helical" evidence="1">
    <location>
        <begin position="12"/>
        <end position="32"/>
    </location>
</feature>
<gene>
    <name evidence="2" type="ORF">DPV69_16150</name>
</gene>
<dbReference type="RefSeq" id="WP_113648431.1">
    <property type="nucleotide sequence ID" value="NZ_QMHN01000005.1"/>
</dbReference>
<evidence type="ECO:0000256" key="1">
    <source>
        <dbReference type="SAM" id="Phobius"/>
    </source>
</evidence>
<reference evidence="2 3" key="1">
    <citation type="submission" date="2018-06" db="EMBL/GenBank/DDBJ databases">
        <title>Pedobacter endophyticus sp. nov., an endophytic bacterium isolated from a leaf of Triticum aestivum.</title>
        <authorList>
            <person name="Zhang L."/>
        </authorList>
    </citation>
    <scope>NUCLEOTIDE SEQUENCE [LARGE SCALE GENOMIC DNA]</scope>
    <source>
        <strain evidence="2 3">CM134L-2</strain>
    </source>
</reference>
<evidence type="ECO:0000313" key="3">
    <source>
        <dbReference type="Proteomes" id="UP000284120"/>
    </source>
</evidence>
<dbReference type="OrthoDB" id="1452529at2"/>
<protein>
    <submittedName>
        <fullName evidence="2">Uncharacterized protein</fullName>
    </submittedName>
</protein>
<feature type="transmembrane region" description="Helical" evidence="1">
    <location>
        <begin position="38"/>
        <end position="56"/>
    </location>
</feature>
<keyword evidence="1" id="KW-0472">Membrane</keyword>
<comment type="caution">
    <text evidence="2">The sequence shown here is derived from an EMBL/GenBank/DDBJ whole genome shotgun (WGS) entry which is preliminary data.</text>
</comment>
<evidence type="ECO:0000313" key="2">
    <source>
        <dbReference type="EMBL" id="RWU05671.1"/>
    </source>
</evidence>
<sequence>MLNIKFKNARYQFGTYWAGPIFLLLGISYFVTDQTHHWTHYAYVFLGVSITLFLIFDKQADYMTIDNEQLIINGLLTKRVYLKDVTSFAINGDHLKIFKNSSEINIDISLITEASHTELISFLEKLKPMELNH</sequence>
<accession>A0A3S4RPA1</accession>